<dbReference type="RefSeq" id="WP_141191927.1">
    <property type="nucleotide sequence ID" value="NZ_VDCY01000031.1"/>
</dbReference>
<evidence type="ECO:0000313" key="1">
    <source>
        <dbReference type="EMBL" id="MFD2616523.1"/>
    </source>
</evidence>
<dbReference type="EMBL" id="JBHUMR010000007">
    <property type="protein sequence ID" value="MFD2616523.1"/>
    <property type="molecule type" value="Genomic_DNA"/>
</dbReference>
<proteinExistence type="predicted"/>
<reference evidence="2" key="1">
    <citation type="journal article" date="2019" name="Int. J. Syst. Evol. Microbiol.">
        <title>The Global Catalogue of Microorganisms (GCM) 10K type strain sequencing project: providing services to taxonomists for standard genome sequencing and annotation.</title>
        <authorList>
            <consortium name="The Broad Institute Genomics Platform"/>
            <consortium name="The Broad Institute Genome Sequencing Center for Infectious Disease"/>
            <person name="Wu L."/>
            <person name="Ma J."/>
        </authorList>
    </citation>
    <scope>NUCLEOTIDE SEQUENCE [LARGE SCALE GENOMIC DNA]</scope>
    <source>
        <strain evidence="2">TISTR 2241</strain>
    </source>
</reference>
<dbReference type="Proteomes" id="UP001597458">
    <property type="component" value="Unassembled WGS sequence"/>
</dbReference>
<gene>
    <name evidence="1" type="ORF">ACFSTF_04240</name>
</gene>
<sequence>MTYLPLYAGTSTTFTKFRAVTGMRICIREITCFLYRYWTCCYKSDSKEALEDTLSFNDTFLLPLDDEEVIQATKSAEKAWENLHDEEAILRTREKCFKANGYNYTNNKIIELLKITADEQRELSTIISREEKYL</sequence>
<comment type="caution">
    <text evidence="1">The sequence shown here is derived from an EMBL/GenBank/DDBJ whole genome shotgun (WGS) entry which is preliminary data.</text>
</comment>
<protein>
    <submittedName>
        <fullName evidence="1">Uncharacterized protein</fullName>
    </submittedName>
</protein>
<accession>A0ABW5PNS8</accession>
<keyword evidence="2" id="KW-1185">Reference proteome</keyword>
<evidence type="ECO:0000313" key="2">
    <source>
        <dbReference type="Proteomes" id="UP001597458"/>
    </source>
</evidence>
<organism evidence="1 2">
    <name type="scientific">Terrilactibacillus laevilacticus</name>
    <dbReference type="NCBI Taxonomy" id="1380157"/>
    <lineage>
        <taxon>Bacteria</taxon>
        <taxon>Bacillati</taxon>
        <taxon>Bacillota</taxon>
        <taxon>Bacilli</taxon>
        <taxon>Bacillales</taxon>
        <taxon>Bacillaceae</taxon>
        <taxon>Terrilactibacillus</taxon>
    </lineage>
</organism>
<name>A0ABW5PNS8_9BACI</name>